<evidence type="ECO:0000313" key="3">
    <source>
        <dbReference type="EMBL" id="AHI19272.1"/>
    </source>
</evidence>
<dbReference type="Gene3D" id="1.10.10.10">
    <property type="entry name" value="Winged helix-like DNA-binding domain superfamily/Winged helix DNA-binding domain"/>
    <property type="match status" value="3"/>
</dbReference>
<dbReference type="InterPro" id="IPR011434">
    <property type="entry name" value="Ltp-like_HTH"/>
</dbReference>
<sequence length="424" mass="46056">MKVSVPTPDNGAGRSTANGRIFGLKKSTLSLITALAVGTPLLVACDSADAIPVNTEVISTPAVTTTEQTPAPTTTSKAPKPEPTSSRETTTSAQPAPSTTSAKPAEPTEETTSAAPTTTSKAPKPKVTSMSKASAPSTTSTKSSEPTETTEEPEPTKPAEPVEEIPSDYRAALGSAKYFLANDQGTSYQYIYDIMIMDAGIVHSPEATKYALDSLDIDWNQRAVNKVRSYTSEGGRSYSVTLYQLTERVDFTEEQALFALENVDIDWNAEALEQAQERIDGNNGVSKTALFSWLTSESSTAKLIGAGGFSDDEAFYAVNNVDVDWNEEAVEEVNVKLETFSPISRERLYFMLSPSFTSQGFTRPQLDYAFAQFPENTWKEQAVREARVYTLNNDPSRAELINFLVNGEKYTREEAEYAADTLGL</sequence>
<dbReference type="EMBL" id="CP004350">
    <property type="protein sequence ID" value="AHI19272.1"/>
    <property type="molecule type" value="Genomic_DNA"/>
</dbReference>
<evidence type="ECO:0000313" key="4">
    <source>
        <dbReference type="Proteomes" id="UP000019226"/>
    </source>
</evidence>
<feature type="compositionally biased region" description="Low complexity" evidence="1">
    <location>
        <begin position="61"/>
        <end position="122"/>
    </location>
</feature>
<accession>A0ABM5PN25</accession>
<evidence type="ECO:0000256" key="1">
    <source>
        <dbReference type="SAM" id="MobiDB-lite"/>
    </source>
</evidence>
<feature type="domain" description="Putative host cell surface-exposed lipoprotein Ltp-like HTH region" evidence="2">
    <location>
        <begin position="378"/>
        <end position="422"/>
    </location>
</feature>
<reference evidence="4" key="1">
    <citation type="submission" date="2013-02" db="EMBL/GenBank/DDBJ databases">
        <title>The complete genome sequence of Corynebacterium casei LMG S-19264 (=DSM 44701).</title>
        <authorList>
            <person name="Ruckert C."/>
            <person name="Albersmeier A."/>
            <person name="Kalinowski J."/>
        </authorList>
    </citation>
    <scope>NUCLEOTIDE SEQUENCE [LARGE SCALE GENOMIC DNA]</scope>
    <source>
        <strain evidence="4">LMG S-19264</strain>
    </source>
</reference>
<dbReference type="GeneID" id="82876876"/>
<name>A0ABM5PN25_9CORY</name>
<dbReference type="InterPro" id="IPR036388">
    <property type="entry name" value="WH-like_DNA-bd_sf"/>
</dbReference>
<keyword evidence="4" id="KW-1185">Reference proteome</keyword>
<evidence type="ECO:0000259" key="2">
    <source>
        <dbReference type="Pfam" id="PF07553"/>
    </source>
</evidence>
<organism evidence="3 4">
    <name type="scientific">Corynebacterium casei LMG S-19264</name>
    <dbReference type="NCBI Taxonomy" id="1285583"/>
    <lineage>
        <taxon>Bacteria</taxon>
        <taxon>Bacillati</taxon>
        <taxon>Actinomycetota</taxon>
        <taxon>Actinomycetes</taxon>
        <taxon>Mycobacteriales</taxon>
        <taxon>Corynebacteriaceae</taxon>
        <taxon>Corynebacterium</taxon>
    </lineage>
</organism>
<proteinExistence type="predicted"/>
<gene>
    <name evidence="3" type="ORF">CCASEI_03460</name>
</gene>
<dbReference type="Proteomes" id="UP000019226">
    <property type="component" value="Chromosome"/>
</dbReference>
<dbReference type="RefSeq" id="WP_025387136.1">
    <property type="nucleotide sequence ID" value="NZ_CP004350.1"/>
</dbReference>
<feature type="region of interest" description="Disordered" evidence="1">
    <location>
        <begin position="61"/>
        <end position="163"/>
    </location>
</feature>
<protein>
    <recommendedName>
        <fullName evidence="2">Putative host cell surface-exposed lipoprotein Ltp-like HTH region domain-containing protein</fullName>
    </recommendedName>
</protein>
<feature type="compositionally biased region" description="Low complexity" evidence="1">
    <location>
        <begin position="131"/>
        <end position="147"/>
    </location>
</feature>
<dbReference type="Pfam" id="PF07553">
    <property type="entry name" value="Lipoprotein_Ltp"/>
    <property type="match status" value="1"/>
</dbReference>